<gene>
    <name evidence="1" type="ORF">A3J43_03435</name>
</gene>
<dbReference type="AlphaFoldDB" id="A0A1F7UH76"/>
<accession>A0A1F7UH76</accession>
<organism evidence="1 2">
    <name type="scientific">Candidatus Uhrbacteria bacterium RIFCSPHIGHO2_12_FULL_54_23</name>
    <dbReference type="NCBI Taxonomy" id="1802397"/>
    <lineage>
        <taxon>Bacteria</taxon>
        <taxon>Candidatus Uhriibacteriota</taxon>
    </lineage>
</organism>
<evidence type="ECO:0000313" key="1">
    <source>
        <dbReference type="EMBL" id="OGL77622.1"/>
    </source>
</evidence>
<reference evidence="1 2" key="1">
    <citation type="journal article" date="2016" name="Nat. Commun.">
        <title>Thousands of microbial genomes shed light on interconnected biogeochemical processes in an aquifer system.</title>
        <authorList>
            <person name="Anantharaman K."/>
            <person name="Brown C.T."/>
            <person name="Hug L.A."/>
            <person name="Sharon I."/>
            <person name="Castelle C.J."/>
            <person name="Probst A.J."/>
            <person name="Thomas B.C."/>
            <person name="Singh A."/>
            <person name="Wilkins M.J."/>
            <person name="Karaoz U."/>
            <person name="Brodie E.L."/>
            <person name="Williams K.H."/>
            <person name="Hubbard S.S."/>
            <person name="Banfield J.F."/>
        </authorList>
    </citation>
    <scope>NUCLEOTIDE SEQUENCE [LARGE SCALE GENOMIC DNA]</scope>
</reference>
<name>A0A1F7UH76_9BACT</name>
<protein>
    <submittedName>
        <fullName evidence="1">Uncharacterized protein</fullName>
    </submittedName>
</protein>
<comment type="caution">
    <text evidence="1">The sequence shown here is derived from an EMBL/GenBank/DDBJ whole genome shotgun (WGS) entry which is preliminary data.</text>
</comment>
<sequence length="187" mass="21375">MDYEHVKYVTQKLEKIARDEGLKNVDDIFDLSSFESIKAELAREETSVQEYVNPDALEQEQKALLHDIREFVHESAKSFKEGFKDLLCSYVYGPPDRRRKISPTIVEFLREKKFDAPLFQIADSQAACDILRDCGQEPGLEYIKRSMIGRHHFLVLFQLPKPVAQYWWKGGGGLMGGCGSGRARTGD</sequence>
<proteinExistence type="predicted"/>
<dbReference type="EMBL" id="MGEF01000055">
    <property type="protein sequence ID" value="OGL77622.1"/>
    <property type="molecule type" value="Genomic_DNA"/>
</dbReference>
<dbReference type="Proteomes" id="UP000176604">
    <property type="component" value="Unassembled WGS sequence"/>
</dbReference>
<evidence type="ECO:0000313" key="2">
    <source>
        <dbReference type="Proteomes" id="UP000176604"/>
    </source>
</evidence>